<accession>A0A370TRC8</accession>
<dbReference type="GeneID" id="43598364"/>
<keyword evidence="1" id="KW-1133">Transmembrane helix</keyword>
<evidence type="ECO:0000313" key="3">
    <source>
        <dbReference type="Proteomes" id="UP000254866"/>
    </source>
</evidence>
<keyword evidence="1" id="KW-0812">Transmembrane</keyword>
<dbReference type="RefSeq" id="XP_031870738.1">
    <property type="nucleotide sequence ID" value="XM_032014138.1"/>
</dbReference>
<organism evidence="2 3">
    <name type="scientific">Venustampulla echinocandica</name>
    <dbReference type="NCBI Taxonomy" id="2656787"/>
    <lineage>
        <taxon>Eukaryota</taxon>
        <taxon>Fungi</taxon>
        <taxon>Dikarya</taxon>
        <taxon>Ascomycota</taxon>
        <taxon>Pezizomycotina</taxon>
        <taxon>Leotiomycetes</taxon>
        <taxon>Helotiales</taxon>
        <taxon>Pleuroascaceae</taxon>
        <taxon>Venustampulla</taxon>
    </lineage>
</organism>
<dbReference type="Proteomes" id="UP000254866">
    <property type="component" value="Unassembled WGS sequence"/>
</dbReference>
<dbReference type="AlphaFoldDB" id="A0A370TRC8"/>
<dbReference type="EMBL" id="NPIC01000003">
    <property type="protein sequence ID" value="RDL38082.1"/>
    <property type="molecule type" value="Genomic_DNA"/>
</dbReference>
<evidence type="ECO:0000313" key="2">
    <source>
        <dbReference type="EMBL" id="RDL38082.1"/>
    </source>
</evidence>
<gene>
    <name evidence="2" type="ORF">BP5553_05515</name>
</gene>
<feature type="transmembrane region" description="Helical" evidence="1">
    <location>
        <begin position="168"/>
        <end position="189"/>
    </location>
</feature>
<keyword evidence="3" id="KW-1185">Reference proteome</keyword>
<reference evidence="2 3" key="1">
    <citation type="journal article" date="2018" name="IMA Fungus">
        <title>IMA Genome-F 9: Draft genome sequence of Annulohypoxylon stygium, Aspergillus mulundensis, Berkeleyomyces basicola (syn. Thielaviopsis basicola), Ceratocystis smalleyi, two Cercospora beticola strains, Coleophoma cylindrospora, Fusarium fracticaudum, Phialophora cf. hyalina, and Morchella septimelata.</title>
        <authorList>
            <person name="Wingfield B.D."/>
            <person name="Bills G.F."/>
            <person name="Dong Y."/>
            <person name="Huang W."/>
            <person name="Nel W.J."/>
            <person name="Swalarsk-Parry B.S."/>
            <person name="Vaghefi N."/>
            <person name="Wilken P.M."/>
            <person name="An Z."/>
            <person name="de Beer Z.W."/>
            <person name="De Vos L."/>
            <person name="Chen L."/>
            <person name="Duong T.A."/>
            <person name="Gao Y."/>
            <person name="Hammerbacher A."/>
            <person name="Kikkert J.R."/>
            <person name="Li Y."/>
            <person name="Li H."/>
            <person name="Li K."/>
            <person name="Li Q."/>
            <person name="Liu X."/>
            <person name="Ma X."/>
            <person name="Naidoo K."/>
            <person name="Pethybridge S.J."/>
            <person name="Sun J."/>
            <person name="Steenkamp E.T."/>
            <person name="van der Nest M.A."/>
            <person name="van Wyk S."/>
            <person name="Wingfield M.J."/>
            <person name="Xiong C."/>
            <person name="Yue Q."/>
            <person name="Zhang X."/>
        </authorList>
    </citation>
    <scope>NUCLEOTIDE SEQUENCE [LARGE SCALE GENOMIC DNA]</scope>
    <source>
        <strain evidence="2 3">BP 5553</strain>
    </source>
</reference>
<proteinExistence type="predicted"/>
<keyword evidence="1" id="KW-0472">Membrane</keyword>
<protein>
    <submittedName>
        <fullName evidence="2">Uncharacterized protein</fullName>
    </submittedName>
</protein>
<sequence length="366" mass="41764">MGNTTYIDPESSSNSDELSPFRVISSSIPKIPNGPADLADLISSAKYHASLGGRSIVQVNGKSAFIIWLGIVTERSAWIFEDALGHATNFFDRGNESSTSFLFTDTGEKEDGEESVATSYLVSILKVSGKASESVLLSYEDRLALQESTESPPSWKKSLAEFRGRNRFLGLTAAAVLILVLTLTVFWAWSRQQPLAWIHWDTTGSEGPRYQLQFTHHNVSDWDAALPHGNDDWFVRLDDQSMIPPHLVDETELRYQKWYRNRYPEVDAVRLNESYSKESFLSDPFAIQIPIDDLFHPAHCVLALRRYWQAKETGKHVCPRDLDRRHMKHCLDSLDEYLFFEGERGSIREIPKIQQDTLVWRTKVCF</sequence>
<comment type="caution">
    <text evidence="2">The sequence shown here is derived from an EMBL/GenBank/DDBJ whole genome shotgun (WGS) entry which is preliminary data.</text>
</comment>
<name>A0A370TRC8_9HELO</name>
<evidence type="ECO:0000256" key="1">
    <source>
        <dbReference type="SAM" id="Phobius"/>
    </source>
</evidence>
<dbReference type="OrthoDB" id="5008097at2759"/>